<protein>
    <submittedName>
        <fullName evidence="1">Uncharacterized protein</fullName>
    </submittedName>
</protein>
<proteinExistence type="predicted"/>
<dbReference type="Proteomes" id="UP000264541">
    <property type="component" value="Unassembled WGS sequence"/>
</dbReference>
<evidence type="ECO:0000313" key="1">
    <source>
        <dbReference type="EMBL" id="RFU71490.1"/>
    </source>
</evidence>
<sequence>MTKEQYSENLEENIEAEAAKTKFPRPLLLLPNQLVVSSGHLPYLLQESNHFINFLQHVISNSFR</sequence>
<gene>
    <name evidence="1" type="ORF">D0469_01235</name>
</gene>
<comment type="caution">
    <text evidence="1">The sequence shown here is derived from an EMBL/GenBank/DDBJ whole genome shotgun (WGS) entry which is preliminary data.</text>
</comment>
<accession>A0A372LUL4</accession>
<keyword evidence="2" id="KW-1185">Reference proteome</keyword>
<reference evidence="1 2" key="1">
    <citation type="submission" date="2018-08" db="EMBL/GenBank/DDBJ databases">
        <title>Bacillus chawlae sp. nov., Bacillus glennii sp. nov., and Bacillus saganii sp. nov. Isolated from the Vehicle Assembly Building at Kennedy Space Center where the Viking Spacecraft were Assembled.</title>
        <authorList>
            <person name="Seuylemezian A."/>
            <person name="Vaishampayan P."/>
        </authorList>
    </citation>
    <scope>NUCLEOTIDE SEQUENCE [LARGE SCALE GENOMIC DNA]</scope>
    <source>
        <strain evidence="1 2">V47-23a</strain>
    </source>
</reference>
<dbReference type="EMBL" id="QVTE01000003">
    <property type="protein sequence ID" value="RFU71490.1"/>
    <property type="molecule type" value="Genomic_DNA"/>
</dbReference>
<evidence type="ECO:0000313" key="2">
    <source>
        <dbReference type="Proteomes" id="UP000264541"/>
    </source>
</evidence>
<organism evidence="1 2">
    <name type="scientific">Peribacillus saganii</name>
    <dbReference type="NCBI Taxonomy" id="2303992"/>
    <lineage>
        <taxon>Bacteria</taxon>
        <taxon>Bacillati</taxon>
        <taxon>Bacillota</taxon>
        <taxon>Bacilli</taxon>
        <taxon>Bacillales</taxon>
        <taxon>Bacillaceae</taxon>
        <taxon>Peribacillus</taxon>
    </lineage>
</organism>
<dbReference type="RefSeq" id="WP_117324842.1">
    <property type="nucleotide sequence ID" value="NZ_QVTE01000003.1"/>
</dbReference>
<name>A0A372LUL4_9BACI</name>
<dbReference type="AlphaFoldDB" id="A0A372LUL4"/>